<dbReference type="Proteomes" id="UP001219568">
    <property type="component" value="Unassembled WGS sequence"/>
</dbReference>
<proteinExistence type="predicted"/>
<reference evidence="1" key="2">
    <citation type="submission" date="2023-01" db="EMBL/GenBank/DDBJ databases">
        <authorList>
            <person name="Petersen C."/>
        </authorList>
    </citation>
    <scope>NUCLEOTIDE SEQUENCE</scope>
    <source>
        <strain evidence="1">IBT 15450</strain>
    </source>
</reference>
<reference evidence="1" key="1">
    <citation type="journal article" date="2023" name="IMA Fungus">
        <title>Comparative genomic study of the Penicillium genus elucidates a diverse pangenome and 15 lateral gene transfer events.</title>
        <authorList>
            <person name="Petersen C."/>
            <person name="Sorensen T."/>
            <person name="Nielsen M.R."/>
            <person name="Sondergaard T.E."/>
            <person name="Sorensen J.L."/>
            <person name="Fitzpatrick D.A."/>
            <person name="Frisvad J.C."/>
            <person name="Nielsen K.L."/>
        </authorList>
    </citation>
    <scope>NUCLEOTIDE SEQUENCE</scope>
    <source>
        <strain evidence="1">IBT 15450</strain>
    </source>
</reference>
<evidence type="ECO:0000313" key="1">
    <source>
        <dbReference type="EMBL" id="KAJ6027737.1"/>
    </source>
</evidence>
<sequence length="61" mass="6858">MCELNVFGGEPIVIPDDIAGSLDISVIFVLEKMTPTELRKIRSEFFSGVTDEQFVWVDVSH</sequence>
<protein>
    <submittedName>
        <fullName evidence="1">Uncharacterized protein</fullName>
    </submittedName>
</protein>
<name>A0AAD6I2R6_PENCN</name>
<dbReference type="AlphaFoldDB" id="A0AAD6I2R6"/>
<dbReference type="EMBL" id="JAQJZL010000015">
    <property type="protein sequence ID" value="KAJ6027737.1"/>
    <property type="molecule type" value="Genomic_DNA"/>
</dbReference>
<organism evidence="1 2">
    <name type="scientific">Penicillium canescens</name>
    <dbReference type="NCBI Taxonomy" id="5083"/>
    <lineage>
        <taxon>Eukaryota</taxon>
        <taxon>Fungi</taxon>
        <taxon>Dikarya</taxon>
        <taxon>Ascomycota</taxon>
        <taxon>Pezizomycotina</taxon>
        <taxon>Eurotiomycetes</taxon>
        <taxon>Eurotiomycetidae</taxon>
        <taxon>Eurotiales</taxon>
        <taxon>Aspergillaceae</taxon>
        <taxon>Penicillium</taxon>
    </lineage>
</organism>
<evidence type="ECO:0000313" key="2">
    <source>
        <dbReference type="Proteomes" id="UP001219568"/>
    </source>
</evidence>
<gene>
    <name evidence="1" type="ORF">N7460_012554</name>
</gene>
<accession>A0AAD6I2R6</accession>
<keyword evidence="2" id="KW-1185">Reference proteome</keyword>
<comment type="caution">
    <text evidence="1">The sequence shown here is derived from an EMBL/GenBank/DDBJ whole genome shotgun (WGS) entry which is preliminary data.</text>
</comment>